<dbReference type="GO" id="GO:0005905">
    <property type="term" value="C:clathrin-coated pit"/>
    <property type="evidence" value="ECO:0007669"/>
    <property type="project" value="UniProtKB-KW"/>
</dbReference>
<evidence type="ECO:0000256" key="7">
    <source>
        <dbReference type="ARBA" id="ARBA00023136"/>
    </source>
</evidence>
<gene>
    <name evidence="16" type="ORF">BLA29_000030</name>
</gene>
<dbReference type="EMBL" id="MUJZ01027629">
    <property type="protein sequence ID" value="OTF78502.1"/>
    <property type="molecule type" value="Genomic_DNA"/>
</dbReference>
<dbReference type="Gene3D" id="4.10.400.10">
    <property type="entry name" value="Low-density Lipoprotein Receptor"/>
    <property type="match status" value="6"/>
</dbReference>
<accession>A0A1Y3BCA0</accession>
<keyword evidence="16" id="KW-0675">Receptor</keyword>
<feature type="transmembrane region" description="Helical" evidence="14">
    <location>
        <begin position="452"/>
        <end position="480"/>
    </location>
</feature>
<evidence type="ECO:0000256" key="1">
    <source>
        <dbReference type="ARBA" id="ARBA00004167"/>
    </source>
</evidence>
<keyword evidence="5" id="KW-0677">Repeat</keyword>
<comment type="caution">
    <text evidence="16">The sequence shown here is derived from an EMBL/GenBank/DDBJ whole genome shotgun (WGS) entry which is preliminary data.</text>
</comment>
<evidence type="ECO:0000256" key="3">
    <source>
        <dbReference type="ARBA" id="ARBA00022583"/>
    </source>
</evidence>
<evidence type="ECO:0000256" key="2">
    <source>
        <dbReference type="ARBA" id="ARBA00009939"/>
    </source>
</evidence>
<feature type="disulfide bond" evidence="11">
    <location>
        <begin position="149"/>
        <end position="166"/>
    </location>
</feature>
<feature type="disulfide bond" evidence="12">
    <location>
        <begin position="215"/>
        <end position="227"/>
    </location>
</feature>
<feature type="disulfide bond" evidence="12">
    <location>
        <begin position="432"/>
        <end position="447"/>
    </location>
</feature>
<evidence type="ECO:0000256" key="4">
    <source>
        <dbReference type="ARBA" id="ARBA00022692"/>
    </source>
</evidence>
<evidence type="ECO:0000256" key="5">
    <source>
        <dbReference type="ARBA" id="ARBA00022737"/>
    </source>
</evidence>
<keyword evidence="9" id="KW-0168">Coated pit</keyword>
<dbReference type="GO" id="GO:0006897">
    <property type="term" value="P:endocytosis"/>
    <property type="evidence" value="ECO:0007669"/>
    <property type="project" value="UniProtKB-KW"/>
</dbReference>
<feature type="disulfide bond" evidence="12">
    <location>
        <begin position="314"/>
        <end position="329"/>
    </location>
</feature>
<sequence>MENQQLFLHSTIIRSKILNKFHQLIVLVTLSFMLIDRFAFADDENSSTSNDKLMLKKFSLLDENTFIEESLFPENDFRCGSIVNLTAKYGFVKNPHYPNSYEVPIVCQWNIIGTSPDEIITISIDELDIENPNEHSKYCLNSIDSKRCCAENYLRLKSSNSDRYFCGKSTIHSASDVYISETNIVSVTFNATINRNNAVGFYFSYFITPKSNTQCYGNEFHCLNDKCIPKKWKCNNKDECGDGSDEMSCDLTSDFIKCGNDDSMGYYHISKRCDHKNDCENSSDELNCTYCDSNQFRCLSAQLPNKCINITLLCNGIPDCQDFSDETKCNHCPNRKISCGSMSHCYDPKLHRCNRVLDCPNGADELNCFDHCKGKIMCASGDGCYDLHERCNGIVQCADYSDEKNCTLELCRPDKGSFLCTNGRCIPSIWTCDRSADCYDGSDEMRCLKNSVITAAIIGSLICGLLIVIAISCGCKLIALRHLEQYRTNMATNVSNRVPFINMDLPFPSPGDLDASLFRLEHSVLFREPPPSYASTMGGYHDVNGINNSYMDQYRRYRRQRRCRRMLRRQHRNSQQQQQQQPVCPINNTSSNVVINPSHSNDNNYLNEQSINSPTSETTIDINSIVITGNTPTTHQDYFRQIDDPNNKKKEALSNDEENVGSNVDVVDHQSVIVDSVNIRQHLSNNSGNQDNLNIELEPIPHLNNFDCDSQPLINR</sequence>
<evidence type="ECO:0000256" key="6">
    <source>
        <dbReference type="ARBA" id="ARBA00022989"/>
    </source>
</evidence>
<dbReference type="GO" id="GO:0005886">
    <property type="term" value="C:plasma membrane"/>
    <property type="evidence" value="ECO:0007669"/>
    <property type="project" value="TreeGrafter"/>
</dbReference>
<evidence type="ECO:0000256" key="14">
    <source>
        <dbReference type="SAM" id="Phobius"/>
    </source>
</evidence>
<evidence type="ECO:0000256" key="13">
    <source>
        <dbReference type="SAM" id="MobiDB-lite"/>
    </source>
</evidence>
<dbReference type="PANTHER" id="PTHR24270:SF61">
    <property type="entry name" value="EGF-LIKE DOMAIN-CONTAINING PROTEIN"/>
    <property type="match status" value="1"/>
</dbReference>
<dbReference type="PRINTS" id="PR00261">
    <property type="entry name" value="LDLRECEPTOR"/>
</dbReference>
<dbReference type="SMART" id="SM00042">
    <property type="entry name" value="CUB"/>
    <property type="match status" value="1"/>
</dbReference>
<feature type="disulfide bond" evidence="12">
    <location>
        <begin position="234"/>
        <end position="249"/>
    </location>
</feature>
<organism evidence="16 17">
    <name type="scientific">Euroglyphus maynei</name>
    <name type="common">Mayne's house dust mite</name>
    <dbReference type="NCBI Taxonomy" id="6958"/>
    <lineage>
        <taxon>Eukaryota</taxon>
        <taxon>Metazoa</taxon>
        <taxon>Ecdysozoa</taxon>
        <taxon>Arthropoda</taxon>
        <taxon>Chelicerata</taxon>
        <taxon>Arachnida</taxon>
        <taxon>Acari</taxon>
        <taxon>Acariformes</taxon>
        <taxon>Sarcoptiformes</taxon>
        <taxon>Astigmata</taxon>
        <taxon>Psoroptidia</taxon>
        <taxon>Analgoidea</taxon>
        <taxon>Pyroglyphidae</taxon>
        <taxon>Pyroglyphinae</taxon>
        <taxon>Euroglyphus</taxon>
    </lineage>
</organism>
<feature type="disulfide bond" evidence="12">
    <location>
        <begin position="222"/>
        <end position="240"/>
    </location>
</feature>
<dbReference type="InterPro" id="IPR000859">
    <property type="entry name" value="CUB_dom"/>
</dbReference>
<evidence type="ECO:0000256" key="10">
    <source>
        <dbReference type="ARBA" id="ARBA00037878"/>
    </source>
</evidence>
<reference evidence="16 17" key="1">
    <citation type="submission" date="2017-03" db="EMBL/GenBank/DDBJ databases">
        <title>Genome Survey of Euroglyphus maynei.</title>
        <authorList>
            <person name="Arlian L.G."/>
            <person name="Morgan M.S."/>
            <person name="Rider S.D."/>
        </authorList>
    </citation>
    <scope>NUCLEOTIDE SEQUENCE [LARGE SCALE GENOMIC DNA]</scope>
    <source>
        <strain evidence="16">Arlian Lab</strain>
        <tissue evidence="16">Whole body</tissue>
    </source>
</reference>
<evidence type="ECO:0000256" key="11">
    <source>
        <dbReference type="PROSITE-ProRule" id="PRU00059"/>
    </source>
</evidence>
<comment type="subcellular location">
    <subcellularLocation>
        <location evidence="10">Membrane</location>
        <location evidence="10">Coated pit</location>
    </subcellularLocation>
    <subcellularLocation>
        <location evidence="1">Membrane</location>
        <topology evidence="1">Single-pass membrane protein</topology>
    </subcellularLocation>
</comment>
<dbReference type="SUPFAM" id="SSF57424">
    <property type="entry name" value="LDL receptor-like module"/>
    <property type="match status" value="4"/>
</dbReference>
<dbReference type="SUPFAM" id="SSF49854">
    <property type="entry name" value="Spermadhesin, CUB domain"/>
    <property type="match status" value="1"/>
</dbReference>
<dbReference type="InterPro" id="IPR023415">
    <property type="entry name" value="LDLR_class-A_CS"/>
</dbReference>
<dbReference type="CDD" id="cd00041">
    <property type="entry name" value="CUB"/>
    <property type="match status" value="1"/>
</dbReference>
<feature type="domain" description="CUB" evidence="15">
    <location>
        <begin position="79"/>
        <end position="208"/>
    </location>
</feature>
<keyword evidence="8 12" id="KW-1015">Disulfide bond</keyword>
<dbReference type="OrthoDB" id="9988974at2759"/>
<keyword evidence="4 14" id="KW-0812">Transmembrane</keyword>
<dbReference type="Pfam" id="PF00431">
    <property type="entry name" value="CUB"/>
    <property type="match status" value="1"/>
</dbReference>
<feature type="disulfide bond" evidence="12">
    <location>
        <begin position="353"/>
        <end position="368"/>
    </location>
</feature>
<comment type="similarity">
    <text evidence="2">Belongs to the LDLR family.</text>
</comment>
<evidence type="ECO:0000313" key="17">
    <source>
        <dbReference type="Proteomes" id="UP000194236"/>
    </source>
</evidence>
<dbReference type="InterPro" id="IPR036055">
    <property type="entry name" value="LDL_receptor-like_sf"/>
</dbReference>
<dbReference type="Proteomes" id="UP000194236">
    <property type="component" value="Unassembled WGS sequence"/>
</dbReference>
<dbReference type="InterPro" id="IPR035914">
    <property type="entry name" value="Sperma_CUB_dom_sf"/>
</dbReference>
<keyword evidence="7 14" id="KW-0472">Membrane</keyword>
<evidence type="ECO:0000256" key="8">
    <source>
        <dbReference type="ARBA" id="ARBA00023157"/>
    </source>
</evidence>
<proteinExistence type="inferred from homology"/>
<feature type="disulfide bond" evidence="12">
    <location>
        <begin position="420"/>
        <end position="438"/>
    </location>
</feature>
<feature type="disulfide bond" evidence="12">
    <location>
        <begin position="391"/>
        <end position="406"/>
    </location>
</feature>
<dbReference type="SMART" id="SM00192">
    <property type="entry name" value="LDLa"/>
    <property type="match status" value="6"/>
</dbReference>
<feature type="region of interest" description="Disordered" evidence="13">
    <location>
        <begin position="567"/>
        <end position="617"/>
    </location>
</feature>
<evidence type="ECO:0000259" key="15">
    <source>
        <dbReference type="PROSITE" id="PS01180"/>
    </source>
</evidence>
<dbReference type="AlphaFoldDB" id="A0A1Y3BCA0"/>
<protein>
    <submittedName>
        <fullName evidence="16">Low-density lipoprotein receptor-like protein</fullName>
    </submittedName>
</protein>
<evidence type="ECO:0000256" key="9">
    <source>
        <dbReference type="ARBA" id="ARBA00023176"/>
    </source>
</evidence>
<feature type="compositionally biased region" description="Polar residues" evidence="13">
    <location>
        <begin position="586"/>
        <end position="617"/>
    </location>
</feature>
<evidence type="ECO:0000313" key="16">
    <source>
        <dbReference type="EMBL" id="OTF78502.1"/>
    </source>
</evidence>
<evidence type="ECO:0000256" key="12">
    <source>
        <dbReference type="PROSITE-ProRule" id="PRU00124"/>
    </source>
</evidence>
<keyword evidence="3" id="KW-0254">Endocytosis</keyword>
<dbReference type="Gene3D" id="2.60.120.290">
    <property type="entry name" value="Spermadhesin, CUB domain"/>
    <property type="match status" value="1"/>
</dbReference>
<dbReference type="InterPro" id="IPR002172">
    <property type="entry name" value="LDrepeatLR_classA_rpt"/>
</dbReference>
<feature type="disulfide bond" evidence="12">
    <location>
        <begin position="372"/>
        <end position="384"/>
    </location>
</feature>
<dbReference type="CDD" id="cd00112">
    <property type="entry name" value="LDLa"/>
    <property type="match status" value="4"/>
</dbReference>
<dbReference type="InterPro" id="IPR050685">
    <property type="entry name" value="LDLR"/>
</dbReference>
<dbReference type="PROSITE" id="PS50068">
    <property type="entry name" value="LDLRA_2"/>
    <property type="match status" value="6"/>
</dbReference>
<keyword evidence="16" id="KW-0449">Lipoprotein</keyword>
<dbReference type="PROSITE" id="PS01180">
    <property type="entry name" value="CUB"/>
    <property type="match status" value="1"/>
</dbReference>
<name>A0A1Y3BCA0_EURMA</name>
<dbReference type="PANTHER" id="PTHR24270">
    <property type="entry name" value="LOW-DENSITY LIPOPROTEIN RECEPTOR-RELATED"/>
    <property type="match status" value="1"/>
</dbReference>
<dbReference type="PROSITE" id="PS01209">
    <property type="entry name" value="LDLRA_1"/>
    <property type="match status" value="1"/>
</dbReference>
<feature type="disulfide bond" evidence="12">
    <location>
        <begin position="273"/>
        <end position="288"/>
    </location>
</feature>
<comment type="caution">
    <text evidence="12">Lacks conserved residue(s) required for the propagation of feature annotation.</text>
</comment>
<dbReference type="Pfam" id="PF00057">
    <property type="entry name" value="Ldl_recept_a"/>
    <property type="match status" value="3"/>
</dbReference>
<keyword evidence="6 14" id="KW-1133">Transmembrane helix</keyword>
<keyword evidence="17" id="KW-1185">Reference proteome</keyword>